<dbReference type="Gramene" id="OMERI01G38480.6">
    <property type="protein sequence ID" value="OMERI01G38480.6"/>
    <property type="gene ID" value="OMERI01G38480"/>
</dbReference>
<evidence type="ECO:0000313" key="3">
    <source>
        <dbReference type="EnsemblPlants" id="OMERI01G38480.6"/>
    </source>
</evidence>
<proteinExistence type="predicted"/>
<dbReference type="Proteomes" id="UP000008021">
    <property type="component" value="Chromosome 1"/>
</dbReference>
<dbReference type="Pfam" id="PF00076">
    <property type="entry name" value="RRM_1"/>
    <property type="match status" value="1"/>
</dbReference>
<evidence type="ECO:0000313" key="4">
    <source>
        <dbReference type="Proteomes" id="UP000008021"/>
    </source>
</evidence>
<dbReference type="InterPro" id="IPR000504">
    <property type="entry name" value="RRM_dom"/>
</dbReference>
<evidence type="ECO:0000259" key="2">
    <source>
        <dbReference type="PROSITE" id="PS50102"/>
    </source>
</evidence>
<dbReference type="PANTHER" id="PTHR15241:SF334">
    <property type="entry name" value="GLYCINE-RICH RNA-BINDING PROTEIN 4, MITOCHONDRIAL"/>
    <property type="match status" value="1"/>
</dbReference>
<evidence type="ECO:0000256" key="1">
    <source>
        <dbReference type="PROSITE-ProRule" id="PRU00176"/>
    </source>
</evidence>
<dbReference type="InterPro" id="IPR012677">
    <property type="entry name" value="Nucleotide-bd_a/b_plait_sf"/>
</dbReference>
<keyword evidence="4" id="KW-1185">Reference proteome</keyword>
<dbReference type="Gene3D" id="3.30.70.330">
    <property type="match status" value="1"/>
</dbReference>
<reference evidence="3" key="2">
    <citation type="submission" date="2018-05" db="EMBL/GenBank/DDBJ databases">
        <title>OmerRS3 (Oryza meridionalis Reference Sequence Version 3).</title>
        <authorList>
            <person name="Zhang J."/>
            <person name="Kudrna D."/>
            <person name="Lee S."/>
            <person name="Talag J."/>
            <person name="Welchert J."/>
            <person name="Wing R.A."/>
        </authorList>
    </citation>
    <scope>NUCLEOTIDE SEQUENCE [LARGE SCALE GENOMIC DNA]</scope>
    <source>
        <strain evidence="3">cv. OR44</strain>
    </source>
</reference>
<feature type="domain" description="RRM" evidence="2">
    <location>
        <begin position="24"/>
        <end position="73"/>
    </location>
</feature>
<dbReference type="AlphaFoldDB" id="A0A0E0CC15"/>
<dbReference type="EnsemblPlants" id="OMERI01G38480.6">
    <property type="protein sequence ID" value="OMERI01G38480.6"/>
    <property type="gene ID" value="OMERI01G38480"/>
</dbReference>
<protein>
    <recommendedName>
        <fullName evidence="2">RRM domain-containing protein</fullName>
    </recommendedName>
</protein>
<keyword evidence="1" id="KW-0694">RNA-binding</keyword>
<organism evidence="3">
    <name type="scientific">Oryza meridionalis</name>
    <dbReference type="NCBI Taxonomy" id="40149"/>
    <lineage>
        <taxon>Eukaryota</taxon>
        <taxon>Viridiplantae</taxon>
        <taxon>Streptophyta</taxon>
        <taxon>Embryophyta</taxon>
        <taxon>Tracheophyta</taxon>
        <taxon>Spermatophyta</taxon>
        <taxon>Magnoliopsida</taxon>
        <taxon>Liliopsida</taxon>
        <taxon>Poales</taxon>
        <taxon>Poaceae</taxon>
        <taxon>BOP clade</taxon>
        <taxon>Oryzoideae</taxon>
        <taxon>Oryzeae</taxon>
        <taxon>Oryzinae</taxon>
        <taxon>Oryza</taxon>
    </lineage>
</organism>
<sequence>MTNDITSQLTIAPGISNTLFDDAVRIMYDKNSGRSRGFGFVHFSNEYEAKCAKDAMDGKVMLGRPLRISFALDKVRGAPVVVPRLSTVGVGDEGA</sequence>
<name>A0A0E0CC15_9ORYZ</name>
<dbReference type="InterPro" id="IPR035979">
    <property type="entry name" value="RBD_domain_sf"/>
</dbReference>
<dbReference type="HOGENOM" id="CLU_184766_0_0_1"/>
<accession>A0A0E0CC15</accession>
<dbReference type="PANTHER" id="PTHR15241">
    <property type="entry name" value="TRANSFORMER-2-RELATED"/>
    <property type="match status" value="1"/>
</dbReference>
<reference evidence="3" key="1">
    <citation type="submission" date="2015-04" db="UniProtKB">
        <authorList>
            <consortium name="EnsemblPlants"/>
        </authorList>
    </citation>
    <scope>IDENTIFICATION</scope>
</reference>
<dbReference type="SUPFAM" id="SSF54928">
    <property type="entry name" value="RNA-binding domain, RBD"/>
    <property type="match status" value="1"/>
</dbReference>
<dbReference type="GO" id="GO:0003723">
    <property type="term" value="F:RNA binding"/>
    <property type="evidence" value="ECO:0007669"/>
    <property type="project" value="UniProtKB-UniRule"/>
</dbReference>
<dbReference type="PROSITE" id="PS50102">
    <property type="entry name" value="RRM"/>
    <property type="match status" value="1"/>
</dbReference>